<keyword evidence="3" id="KW-1185">Reference proteome</keyword>
<dbReference type="PROSITE" id="PS51257">
    <property type="entry name" value="PROKAR_LIPOPROTEIN"/>
    <property type="match status" value="1"/>
</dbReference>
<feature type="region of interest" description="Disordered" evidence="1">
    <location>
        <begin position="37"/>
        <end position="59"/>
    </location>
</feature>
<evidence type="ECO:0000256" key="1">
    <source>
        <dbReference type="SAM" id="MobiDB-lite"/>
    </source>
</evidence>
<protein>
    <recommendedName>
        <fullName evidence="4">Lipoprotein</fullName>
    </recommendedName>
</protein>
<comment type="caution">
    <text evidence="2">The sequence shown here is derived from an EMBL/GenBank/DDBJ whole genome shotgun (WGS) entry which is preliminary data.</text>
</comment>
<evidence type="ECO:0000313" key="2">
    <source>
        <dbReference type="EMBL" id="MBW6532832.1"/>
    </source>
</evidence>
<reference evidence="2 3" key="1">
    <citation type="submission" date="2021-07" db="EMBL/GenBank/DDBJ databases">
        <title>Sphingomonas sp.</title>
        <authorList>
            <person name="Feng G."/>
            <person name="Li J."/>
            <person name="Pan M."/>
        </authorList>
    </citation>
    <scope>NUCLEOTIDE SEQUENCE [LARGE SCALE GENOMIC DNA]</scope>
    <source>
        <strain evidence="2 3">RRHST34</strain>
    </source>
</reference>
<accession>A0ABS7BT97</accession>
<name>A0ABS7BT97_9SPHN</name>
<sequence length="156" mass="16029">MKTVALTTAVLLLLSGCGDRTREPEGGDATGAAANATAAPVVDTASPSRASPSPTASAAASADRAHYLGRWRGVEGLNLVVSPRAGADTAVSLAMQWSLDDKGTYDGEVTADGIAFQREGARELLRPTDGAATGLKYLDGKRDCLTVKSGEGYCRD</sequence>
<evidence type="ECO:0000313" key="3">
    <source>
        <dbReference type="Proteomes" id="UP000759103"/>
    </source>
</evidence>
<dbReference type="RefSeq" id="WP_219750424.1">
    <property type="nucleotide sequence ID" value="NZ_JAHXZN010000010.1"/>
</dbReference>
<dbReference type="Proteomes" id="UP000759103">
    <property type="component" value="Unassembled WGS sequence"/>
</dbReference>
<evidence type="ECO:0008006" key="4">
    <source>
        <dbReference type="Google" id="ProtNLM"/>
    </source>
</evidence>
<dbReference type="EMBL" id="JAHXZN010000010">
    <property type="protein sequence ID" value="MBW6532832.1"/>
    <property type="molecule type" value="Genomic_DNA"/>
</dbReference>
<proteinExistence type="predicted"/>
<organism evidence="2 3">
    <name type="scientific">Sphingomonas citri</name>
    <dbReference type="NCBI Taxonomy" id="2862499"/>
    <lineage>
        <taxon>Bacteria</taxon>
        <taxon>Pseudomonadati</taxon>
        <taxon>Pseudomonadota</taxon>
        <taxon>Alphaproteobacteria</taxon>
        <taxon>Sphingomonadales</taxon>
        <taxon>Sphingomonadaceae</taxon>
        <taxon>Sphingomonas</taxon>
    </lineage>
</organism>
<gene>
    <name evidence="2" type="ORF">KZ820_18975</name>
</gene>